<organism evidence="10 11">
    <name type="scientific">Dreissena polymorpha</name>
    <name type="common">Zebra mussel</name>
    <name type="synonym">Mytilus polymorpha</name>
    <dbReference type="NCBI Taxonomy" id="45954"/>
    <lineage>
        <taxon>Eukaryota</taxon>
        <taxon>Metazoa</taxon>
        <taxon>Spiralia</taxon>
        <taxon>Lophotrochozoa</taxon>
        <taxon>Mollusca</taxon>
        <taxon>Bivalvia</taxon>
        <taxon>Autobranchia</taxon>
        <taxon>Heteroconchia</taxon>
        <taxon>Euheterodonta</taxon>
        <taxon>Imparidentia</taxon>
        <taxon>Neoheterodontei</taxon>
        <taxon>Myida</taxon>
        <taxon>Dreissenoidea</taxon>
        <taxon>Dreissenidae</taxon>
        <taxon>Dreissena</taxon>
    </lineage>
</organism>
<dbReference type="AlphaFoldDB" id="A0A9D4HIC3"/>
<evidence type="ECO:0000256" key="1">
    <source>
        <dbReference type="ARBA" id="ARBA00004123"/>
    </source>
</evidence>
<evidence type="ECO:0000256" key="7">
    <source>
        <dbReference type="ARBA" id="ARBA00023242"/>
    </source>
</evidence>
<dbReference type="SUPFAM" id="SSF57667">
    <property type="entry name" value="beta-beta-alpha zinc fingers"/>
    <property type="match status" value="1"/>
</dbReference>
<dbReference type="PANTHER" id="PTHR24404">
    <property type="entry name" value="ZINC FINGER PROTEIN"/>
    <property type="match status" value="1"/>
</dbReference>
<dbReference type="InterPro" id="IPR056438">
    <property type="entry name" value="Znf-C2H2_CTCF"/>
</dbReference>
<proteinExistence type="predicted"/>
<evidence type="ECO:0000313" key="11">
    <source>
        <dbReference type="Proteomes" id="UP000828390"/>
    </source>
</evidence>
<dbReference type="PROSITE" id="PS50157">
    <property type="entry name" value="ZINC_FINGER_C2H2_2"/>
    <property type="match status" value="2"/>
</dbReference>
<evidence type="ECO:0000259" key="9">
    <source>
        <dbReference type="PROSITE" id="PS50157"/>
    </source>
</evidence>
<comment type="caution">
    <text evidence="10">The sequence shown here is derived from an EMBL/GenBank/DDBJ whole genome shotgun (WGS) entry which is preliminary data.</text>
</comment>
<accession>A0A9D4HIC3</accession>
<dbReference type="GO" id="GO:0003700">
    <property type="term" value="F:DNA-binding transcription factor activity"/>
    <property type="evidence" value="ECO:0007669"/>
    <property type="project" value="TreeGrafter"/>
</dbReference>
<gene>
    <name evidence="10" type="ORF">DPMN_063142</name>
</gene>
<name>A0A9D4HIC3_DREPO</name>
<feature type="domain" description="C2H2-type" evidence="9">
    <location>
        <begin position="37"/>
        <end position="64"/>
    </location>
</feature>
<dbReference type="Pfam" id="PF23611">
    <property type="entry name" value="zf-C2H2_16"/>
    <property type="match status" value="1"/>
</dbReference>
<comment type="subcellular location">
    <subcellularLocation>
        <location evidence="1">Nucleus</location>
    </subcellularLocation>
</comment>
<dbReference type="InterPro" id="IPR050589">
    <property type="entry name" value="Ikaros_C2H2-ZF"/>
</dbReference>
<dbReference type="SMART" id="SM00355">
    <property type="entry name" value="ZnF_C2H2"/>
    <property type="match status" value="2"/>
</dbReference>
<dbReference type="Proteomes" id="UP000828390">
    <property type="component" value="Unassembled WGS sequence"/>
</dbReference>
<keyword evidence="7" id="KW-0539">Nucleus</keyword>
<dbReference type="FunFam" id="3.30.160.60:FF:002069">
    <property type="entry name" value="Uncharacterized protein"/>
    <property type="match status" value="1"/>
</dbReference>
<dbReference type="GO" id="GO:0000978">
    <property type="term" value="F:RNA polymerase II cis-regulatory region sequence-specific DNA binding"/>
    <property type="evidence" value="ECO:0007669"/>
    <property type="project" value="TreeGrafter"/>
</dbReference>
<keyword evidence="3" id="KW-0677">Repeat</keyword>
<dbReference type="FunFam" id="3.30.160.60:FF:000072">
    <property type="entry name" value="zinc finger protein 143 isoform X1"/>
    <property type="match status" value="1"/>
</dbReference>
<keyword evidence="6" id="KW-0238">DNA-binding</keyword>
<evidence type="ECO:0000256" key="4">
    <source>
        <dbReference type="ARBA" id="ARBA00022771"/>
    </source>
</evidence>
<dbReference type="EMBL" id="JAIWYP010000013">
    <property type="protein sequence ID" value="KAH3720245.1"/>
    <property type="molecule type" value="Genomic_DNA"/>
</dbReference>
<keyword evidence="2" id="KW-0479">Metal-binding</keyword>
<sequence>MRIHTEERVQCEVCGYACHRIYNLKTHMRIHTGERKYKCEVCGYACNWIYTLKTHMRIHNKREKVQV</sequence>
<feature type="domain" description="C2H2-type" evidence="9">
    <location>
        <begin position="9"/>
        <end position="36"/>
    </location>
</feature>
<dbReference type="InterPro" id="IPR013087">
    <property type="entry name" value="Znf_C2H2_type"/>
</dbReference>
<dbReference type="Pfam" id="PF00096">
    <property type="entry name" value="zf-C2H2"/>
    <property type="match status" value="1"/>
</dbReference>
<evidence type="ECO:0000256" key="8">
    <source>
        <dbReference type="PROSITE-ProRule" id="PRU00042"/>
    </source>
</evidence>
<dbReference type="GO" id="GO:0006357">
    <property type="term" value="P:regulation of transcription by RNA polymerase II"/>
    <property type="evidence" value="ECO:0007669"/>
    <property type="project" value="TreeGrafter"/>
</dbReference>
<dbReference type="InterPro" id="IPR036236">
    <property type="entry name" value="Znf_C2H2_sf"/>
</dbReference>
<dbReference type="Gene3D" id="3.30.160.60">
    <property type="entry name" value="Classic Zinc Finger"/>
    <property type="match status" value="2"/>
</dbReference>
<evidence type="ECO:0000313" key="10">
    <source>
        <dbReference type="EMBL" id="KAH3720245.1"/>
    </source>
</evidence>
<dbReference type="PANTHER" id="PTHR24404:SF114">
    <property type="entry name" value="KLUMPFUSS, ISOFORM B-RELATED"/>
    <property type="match status" value="1"/>
</dbReference>
<dbReference type="PROSITE" id="PS00028">
    <property type="entry name" value="ZINC_FINGER_C2H2_1"/>
    <property type="match status" value="2"/>
</dbReference>
<protein>
    <recommendedName>
        <fullName evidence="9">C2H2-type domain-containing protein</fullName>
    </recommendedName>
</protein>
<keyword evidence="5" id="KW-0862">Zinc</keyword>
<keyword evidence="4 8" id="KW-0863">Zinc-finger</keyword>
<evidence type="ECO:0000256" key="2">
    <source>
        <dbReference type="ARBA" id="ARBA00022723"/>
    </source>
</evidence>
<dbReference type="GO" id="GO:0008270">
    <property type="term" value="F:zinc ion binding"/>
    <property type="evidence" value="ECO:0007669"/>
    <property type="project" value="UniProtKB-KW"/>
</dbReference>
<keyword evidence="11" id="KW-1185">Reference proteome</keyword>
<dbReference type="GO" id="GO:0005634">
    <property type="term" value="C:nucleus"/>
    <property type="evidence" value="ECO:0007669"/>
    <property type="project" value="UniProtKB-SubCell"/>
</dbReference>
<reference evidence="10" key="1">
    <citation type="journal article" date="2019" name="bioRxiv">
        <title>The Genome of the Zebra Mussel, Dreissena polymorpha: A Resource for Invasive Species Research.</title>
        <authorList>
            <person name="McCartney M.A."/>
            <person name="Auch B."/>
            <person name="Kono T."/>
            <person name="Mallez S."/>
            <person name="Zhang Y."/>
            <person name="Obille A."/>
            <person name="Becker A."/>
            <person name="Abrahante J.E."/>
            <person name="Garbe J."/>
            <person name="Badalamenti J.P."/>
            <person name="Herman A."/>
            <person name="Mangelson H."/>
            <person name="Liachko I."/>
            <person name="Sullivan S."/>
            <person name="Sone E.D."/>
            <person name="Koren S."/>
            <person name="Silverstein K.A.T."/>
            <person name="Beckman K.B."/>
            <person name="Gohl D.M."/>
        </authorList>
    </citation>
    <scope>NUCLEOTIDE SEQUENCE</scope>
    <source>
        <strain evidence="10">Duluth1</strain>
        <tissue evidence="10">Whole animal</tissue>
    </source>
</reference>
<evidence type="ECO:0000256" key="5">
    <source>
        <dbReference type="ARBA" id="ARBA00022833"/>
    </source>
</evidence>
<evidence type="ECO:0000256" key="3">
    <source>
        <dbReference type="ARBA" id="ARBA00022737"/>
    </source>
</evidence>
<evidence type="ECO:0000256" key="6">
    <source>
        <dbReference type="ARBA" id="ARBA00023125"/>
    </source>
</evidence>
<reference evidence="10" key="2">
    <citation type="submission" date="2020-11" db="EMBL/GenBank/DDBJ databases">
        <authorList>
            <person name="McCartney M.A."/>
            <person name="Auch B."/>
            <person name="Kono T."/>
            <person name="Mallez S."/>
            <person name="Becker A."/>
            <person name="Gohl D.M."/>
            <person name="Silverstein K.A.T."/>
            <person name="Koren S."/>
            <person name="Bechman K.B."/>
            <person name="Herman A."/>
            <person name="Abrahante J.E."/>
            <person name="Garbe J."/>
        </authorList>
    </citation>
    <scope>NUCLEOTIDE SEQUENCE</scope>
    <source>
        <strain evidence="10">Duluth1</strain>
        <tissue evidence="10">Whole animal</tissue>
    </source>
</reference>